<name>A0A1H3V009_9BACI</name>
<protein>
    <submittedName>
        <fullName evidence="1">YaaC-like Protein</fullName>
    </submittedName>
</protein>
<dbReference type="Proteomes" id="UP000198935">
    <property type="component" value="Unassembled WGS sequence"/>
</dbReference>
<dbReference type="STRING" id="1503961.SAMN05421736_12942"/>
<proteinExistence type="predicted"/>
<accession>A0A1H3V009</accession>
<sequence>MNDQTLFTTIFQSAEYVKNYLKKCYANKCLSSTSELAFQNSYSFIYYIKMGNSFFQQGSASPMSIQPVLFFYGLSHWLKGVLLTADPNYPATTQVLAHGISTRKRKKQSYRFLSDEIKVQKEGFFPYVSQTCFDAKQLTGEKYKMRHLLMAIPELLPMFASLEQEQPLLNAEKTDGCLKVSSVLLKRLNMSPKHYERMVKDKTGVTLKCKADDDNENKAVMSLYLEKDTADYFPLTTAMDQTHYIPAVLPLYWRLPEILAHFLLLYNLSMICRYETEWWGELLYSLSSNDRPFIESFLNCTKEKVPSLIQKLFFP</sequence>
<keyword evidence="2" id="KW-1185">Reference proteome</keyword>
<organism evidence="1 2">
    <name type="scientific">Evansella caseinilytica</name>
    <dbReference type="NCBI Taxonomy" id="1503961"/>
    <lineage>
        <taxon>Bacteria</taxon>
        <taxon>Bacillati</taxon>
        <taxon>Bacillota</taxon>
        <taxon>Bacilli</taxon>
        <taxon>Bacillales</taxon>
        <taxon>Bacillaceae</taxon>
        <taxon>Evansella</taxon>
    </lineage>
</organism>
<reference evidence="2" key="1">
    <citation type="submission" date="2016-10" db="EMBL/GenBank/DDBJ databases">
        <authorList>
            <person name="Varghese N."/>
            <person name="Submissions S."/>
        </authorList>
    </citation>
    <scope>NUCLEOTIDE SEQUENCE [LARGE SCALE GENOMIC DNA]</scope>
    <source>
        <strain evidence="2">SP</strain>
    </source>
</reference>
<dbReference type="EMBL" id="FNPI01000029">
    <property type="protein sequence ID" value="SDZ67365.1"/>
    <property type="molecule type" value="Genomic_DNA"/>
</dbReference>
<evidence type="ECO:0000313" key="1">
    <source>
        <dbReference type="EMBL" id="SDZ67365.1"/>
    </source>
</evidence>
<gene>
    <name evidence="1" type="ORF">SAMN05421736_12942</name>
</gene>
<dbReference type="InterPro" id="IPR026988">
    <property type="entry name" value="YaaC-like"/>
</dbReference>
<dbReference type="Pfam" id="PF14175">
    <property type="entry name" value="YaaC"/>
    <property type="match status" value="1"/>
</dbReference>
<dbReference type="AlphaFoldDB" id="A0A1H3V009"/>
<evidence type="ECO:0000313" key="2">
    <source>
        <dbReference type="Proteomes" id="UP000198935"/>
    </source>
</evidence>